<dbReference type="AlphaFoldDB" id="A0A1X0SDE7"/>
<name>A0A1X0SDE7_RHIZD</name>
<proteinExistence type="predicted"/>
<protein>
    <submittedName>
        <fullName evidence="1">Uncharacterized protein</fullName>
    </submittedName>
</protein>
<evidence type="ECO:0000313" key="1">
    <source>
        <dbReference type="EMBL" id="ORE22316.1"/>
    </source>
</evidence>
<organism evidence="1 2">
    <name type="scientific">Rhizopus microsporus</name>
    <dbReference type="NCBI Taxonomy" id="58291"/>
    <lineage>
        <taxon>Eukaryota</taxon>
        <taxon>Fungi</taxon>
        <taxon>Fungi incertae sedis</taxon>
        <taxon>Mucoromycota</taxon>
        <taxon>Mucoromycotina</taxon>
        <taxon>Mucoromycetes</taxon>
        <taxon>Mucorales</taxon>
        <taxon>Mucorineae</taxon>
        <taxon>Rhizopodaceae</taxon>
        <taxon>Rhizopus</taxon>
    </lineage>
</organism>
<accession>A0A1X0SDE7</accession>
<dbReference type="Proteomes" id="UP000242381">
    <property type="component" value="Unassembled WGS sequence"/>
</dbReference>
<reference evidence="1 2" key="1">
    <citation type="journal article" date="2016" name="Proc. Natl. Acad. Sci. U.S.A.">
        <title>Lipid metabolic changes in an early divergent fungus govern the establishment of a mutualistic symbiosis with endobacteria.</title>
        <authorList>
            <person name="Lastovetsky O.A."/>
            <person name="Gaspar M.L."/>
            <person name="Mondo S.J."/>
            <person name="LaButti K.M."/>
            <person name="Sandor L."/>
            <person name="Grigoriev I.V."/>
            <person name="Henry S.A."/>
            <person name="Pawlowska T.E."/>
        </authorList>
    </citation>
    <scope>NUCLEOTIDE SEQUENCE [LARGE SCALE GENOMIC DNA]</scope>
    <source>
        <strain evidence="1 2">ATCC 11559</strain>
    </source>
</reference>
<dbReference type="EMBL" id="KV921268">
    <property type="protein sequence ID" value="ORE22316.1"/>
    <property type="molecule type" value="Genomic_DNA"/>
</dbReference>
<gene>
    <name evidence="1" type="ORF">BCV71DRAFT_231528</name>
</gene>
<sequence>MTRSVRITHTVVSLFALFFLKYSYTIRQRIYNANTTRTFEFLCIGALKRDEVERLRIWTLEIVMNKLEVYDFCTCYVVSMPISTGGDLMAEKSQKTQQPARNAPFMASWILRSWSFAKTIFGEEVRSALYGSMLAYWMKGCLQANDQEMYCIQRIVDVRCFSHTKLFSGSIEHQELISKKLRLPLTFFYASRL</sequence>
<evidence type="ECO:0000313" key="2">
    <source>
        <dbReference type="Proteomes" id="UP000242381"/>
    </source>
</evidence>